<comment type="subcellular location">
    <subcellularLocation>
        <location evidence="1">Membrane</location>
        <topology evidence="1">Multi-pass membrane protein</topology>
    </subcellularLocation>
</comment>
<evidence type="ECO:0000313" key="11">
    <source>
        <dbReference type="Proteomes" id="UP000762676"/>
    </source>
</evidence>
<evidence type="ECO:0000256" key="1">
    <source>
        <dbReference type="ARBA" id="ARBA00004141"/>
    </source>
</evidence>
<feature type="repeat" description="Solcar" evidence="7">
    <location>
        <begin position="106"/>
        <end position="214"/>
    </location>
</feature>
<dbReference type="Gene3D" id="1.50.40.10">
    <property type="entry name" value="Mitochondrial carrier domain"/>
    <property type="match status" value="1"/>
</dbReference>
<accession>A0AAV4EVB8</accession>
<dbReference type="EMBL" id="BMAT01003920">
    <property type="protein sequence ID" value="GFR64919.1"/>
    <property type="molecule type" value="Genomic_DNA"/>
</dbReference>
<proteinExistence type="inferred from homology"/>
<evidence type="ECO:0000256" key="5">
    <source>
        <dbReference type="ARBA" id="ARBA00022737"/>
    </source>
</evidence>
<dbReference type="SUPFAM" id="SSF103506">
    <property type="entry name" value="Mitochondrial carrier"/>
    <property type="match status" value="1"/>
</dbReference>
<evidence type="ECO:0000256" key="8">
    <source>
        <dbReference type="RuleBase" id="RU000488"/>
    </source>
</evidence>
<name>A0AAV4EVB8_9GAST</name>
<reference evidence="10 11" key="1">
    <citation type="journal article" date="2021" name="Elife">
        <title>Chloroplast acquisition without the gene transfer in kleptoplastic sea slugs, Plakobranchus ocellatus.</title>
        <authorList>
            <person name="Maeda T."/>
            <person name="Takahashi S."/>
            <person name="Yoshida T."/>
            <person name="Shimamura S."/>
            <person name="Takaki Y."/>
            <person name="Nagai Y."/>
            <person name="Toyoda A."/>
            <person name="Suzuki Y."/>
            <person name="Arimoto A."/>
            <person name="Ishii H."/>
            <person name="Satoh N."/>
            <person name="Nishiyama T."/>
            <person name="Hasebe M."/>
            <person name="Maruyama T."/>
            <person name="Minagawa J."/>
            <person name="Obokata J."/>
            <person name="Shigenobu S."/>
        </authorList>
    </citation>
    <scope>NUCLEOTIDE SEQUENCE [LARGE SCALE GENOMIC DNA]</scope>
</reference>
<feature type="region of interest" description="Disordered" evidence="9">
    <location>
        <begin position="29"/>
        <end position="68"/>
    </location>
</feature>
<evidence type="ECO:0000313" key="10">
    <source>
        <dbReference type="EMBL" id="GFR64919.1"/>
    </source>
</evidence>
<evidence type="ECO:0000256" key="3">
    <source>
        <dbReference type="ARBA" id="ARBA00022448"/>
    </source>
</evidence>
<comment type="similarity">
    <text evidence="2 8">Belongs to the mitochondrial carrier (TC 2.A.29) family.</text>
</comment>
<feature type="compositionally biased region" description="Basic and acidic residues" evidence="9">
    <location>
        <begin position="30"/>
        <end position="45"/>
    </location>
</feature>
<keyword evidence="6 7" id="KW-0472">Membrane</keyword>
<protein>
    <submittedName>
        <fullName evidence="10">Solute carrier family 25 member 42</fullName>
    </submittedName>
</protein>
<evidence type="ECO:0000256" key="2">
    <source>
        <dbReference type="ARBA" id="ARBA00006375"/>
    </source>
</evidence>
<feature type="repeat" description="Solcar" evidence="7">
    <location>
        <begin position="224"/>
        <end position="313"/>
    </location>
</feature>
<dbReference type="Pfam" id="PF00153">
    <property type="entry name" value="Mito_carr"/>
    <property type="match status" value="3"/>
</dbReference>
<dbReference type="PRINTS" id="PR00926">
    <property type="entry name" value="MITOCARRIER"/>
</dbReference>
<dbReference type="InterPro" id="IPR002067">
    <property type="entry name" value="MCP"/>
</dbReference>
<dbReference type="PANTHER" id="PTHR24089">
    <property type="entry name" value="SOLUTE CARRIER FAMILY 25"/>
    <property type="match status" value="1"/>
</dbReference>
<evidence type="ECO:0000256" key="7">
    <source>
        <dbReference type="PROSITE-ProRule" id="PRU00282"/>
    </source>
</evidence>
<dbReference type="PROSITE" id="PS50920">
    <property type="entry name" value="SOLCAR"/>
    <property type="match status" value="2"/>
</dbReference>
<keyword evidence="4 7" id="KW-0812">Transmembrane</keyword>
<dbReference type="AlphaFoldDB" id="A0AAV4EVB8"/>
<evidence type="ECO:0000256" key="6">
    <source>
        <dbReference type="ARBA" id="ARBA00023136"/>
    </source>
</evidence>
<gene>
    <name evidence="10" type="ORF">ElyMa_001934800</name>
</gene>
<evidence type="ECO:0000256" key="4">
    <source>
        <dbReference type="ARBA" id="ARBA00022692"/>
    </source>
</evidence>
<organism evidence="10 11">
    <name type="scientific">Elysia marginata</name>
    <dbReference type="NCBI Taxonomy" id="1093978"/>
    <lineage>
        <taxon>Eukaryota</taxon>
        <taxon>Metazoa</taxon>
        <taxon>Spiralia</taxon>
        <taxon>Lophotrochozoa</taxon>
        <taxon>Mollusca</taxon>
        <taxon>Gastropoda</taxon>
        <taxon>Heterobranchia</taxon>
        <taxon>Euthyneura</taxon>
        <taxon>Panpulmonata</taxon>
        <taxon>Sacoglossa</taxon>
        <taxon>Placobranchoidea</taxon>
        <taxon>Plakobranchidae</taxon>
        <taxon>Elysia</taxon>
    </lineage>
</organism>
<dbReference type="GO" id="GO:0016020">
    <property type="term" value="C:membrane"/>
    <property type="evidence" value="ECO:0007669"/>
    <property type="project" value="UniProtKB-SubCell"/>
</dbReference>
<dbReference type="InterPro" id="IPR018108">
    <property type="entry name" value="MCP_transmembrane"/>
</dbReference>
<keyword evidence="5" id="KW-0677">Repeat</keyword>
<dbReference type="Proteomes" id="UP000762676">
    <property type="component" value="Unassembled WGS sequence"/>
</dbReference>
<dbReference type="InterPro" id="IPR023395">
    <property type="entry name" value="MCP_dom_sf"/>
</dbReference>
<dbReference type="GO" id="GO:0055085">
    <property type="term" value="P:transmembrane transport"/>
    <property type="evidence" value="ECO:0007669"/>
    <property type="project" value="InterPro"/>
</dbReference>
<keyword evidence="3 8" id="KW-0813">Transport</keyword>
<sequence>MSNDARVTRVAGKSVEILQLVPPVSQILPKKVEGEREGVGGKEETISTAEEEGDQDERGLSSGKGSLVAEDCGQSKEEKLIVLTLEDEEHFHQQEHLVNQKVADQQKVLTALIAGAMAGALAKTTIAPMDRTKINFQSSLAGVTSVALTYPLDLCRARMAVTPKDTYKHIGQVFMKMYRTEGLRTIYRGFTPTMLGSIPYSGSSFFTYETLKKVHAEMHQGRDPNPIERMCCGAVAGLVGQSASYPLDIVRRRMQTAGLTGHVKDYSTIMGTVRSVLAEEGLRGMYKGLSMNWVKGPLAVGVSFSTFDTLKHWLRMLPYFQDDR</sequence>
<keyword evidence="11" id="KW-1185">Reference proteome</keyword>
<comment type="caution">
    <text evidence="10">The sequence shown here is derived from an EMBL/GenBank/DDBJ whole genome shotgun (WGS) entry which is preliminary data.</text>
</comment>
<evidence type="ECO:0000256" key="9">
    <source>
        <dbReference type="SAM" id="MobiDB-lite"/>
    </source>
</evidence>